<evidence type="ECO:0000313" key="2">
    <source>
        <dbReference type="EnsemblPlants" id="AET2Gv21236700.1"/>
    </source>
</evidence>
<dbReference type="Gramene" id="AET2Gv21236700.1">
    <property type="protein sequence ID" value="AET2Gv21236700.1"/>
    <property type="gene ID" value="AET2Gv21236700"/>
</dbReference>
<dbReference type="AlphaFoldDB" id="A0A453DGN4"/>
<keyword evidence="3" id="KW-1185">Reference proteome</keyword>
<organism evidence="2 3">
    <name type="scientific">Aegilops tauschii subsp. strangulata</name>
    <name type="common">Goatgrass</name>
    <dbReference type="NCBI Taxonomy" id="200361"/>
    <lineage>
        <taxon>Eukaryota</taxon>
        <taxon>Viridiplantae</taxon>
        <taxon>Streptophyta</taxon>
        <taxon>Embryophyta</taxon>
        <taxon>Tracheophyta</taxon>
        <taxon>Spermatophyta</taxon>
        <taxon>Magnoliopsida</taxon>
        <taxon>Liliopsida</taxon>
        <taxon>Poales</taxon>
        <taxon>Poaceae</taxon>
        <taxon>BOP clade</taxon>
        <taxon>Pooideae</taxon>
        <taxon>Triticodae</taxon>
        <taxon>Triticeae</taxon>
        <taxon>Triticinae</taxon>
        <taxon>Aegilops</taxon>
    </lineage>
</organism>
<reference evidence="3" key="2">
    <citation type="journal article" date="2017" name="Nat. Plants">
        <title>The Aegilops tauschii genome reveals multiple impacts of transposons.</title>
        <authorList>
            <person name="Zhao G."/>
            <person name="Zou C."/>
            <person name="Li K."/>
            <person name="Wang K."/>
            <person name="Li T."/>
            <person name="Gao L."/>
            <person name="Zhang X."/>
            <person name="Wang H."/>
            <person name="Yang Z."/>
            <person name="Liu X."/>
            <person name="Jiang W."/>
            <person name="Mao L."/>
            <person name="Kong X."/>
            <person name="Jiao Y."/>
            <person name="Jia J."/>
        </authorList>
    </citation>
    <scope>NUCLEOTIDE SEQUENCE [LARGE SCALE GENOMIC DNA]</scope>
    <source>
        <strain evidence="3">cv. AL8/78</strain>
    </source>
</reference>
<accession>A0A453DGN4</accession>
<dbReference type="EnsemblPlants" id="AET2Gv21236700.1">
    <property type="protein sequence ID" value="AET2Gv21236700.1"/>
    <property type="gene ID" value="AET2Gv21236700"/>
</dbReference>
<reference evidence="2" key="3">
    <citation type="journal article" date="2017" name="Nature">
        <title>Genome sequence of the progenitor of the wheat D genome Aegilops tauschii.</title>
        <authorList>
            <person name="Luo M.C."/>
            <person name="Gu Y.Q."/>
            <person name="Puiu D."/>
            <person name="Wang H."/>
            <person name="Twardziok S.O."/>
            <person name="Deal K.R."/>
            <person name="Huo N."/>
            <person name="Zhu T."/>
            <person name="Wang L."/>
            <person name="Wang Y."/>
            <person name="McGuire P.E."/>
            <person name="Liu S."/>
            <person name="Long H."/>
            <person name="Ramasamy R.K."/>
            <person name="Rodriguez J.C."/>
            <person name="Van S.L."/>
            <person name="Yuan L."/>
            <person name="Wang Z."/>
            <person name="Xia Z."/>
            <person name="Xiao L."/>
            <person name="Anderson O.D."/>
            <person name="Ouyang S."/>
            <person name="Liang Y."/>
            <person name="Zimin A.V."/>
            <person name="Pertea G."/>
            <person name="Qi P."/>
            <person name="Bennetzen J.L."/>
            <person name="Dai X."/>
            <person name="Dawson M.W."/>
            <person name="Muller H.G."/>
            <person name="Kugler K."/>
            <person name="Rivarola-Duarte L."/>
            <person name="Spannagl M."/>
            <person name="Mayer K.F.X."/>
            <person name="Lu F.H."/>
            <person name="Bevan M.W."/>
            <person name="Leroy P."/>
            <person name="Li P."/>
            <person name="You F.M."/>
            <person name="Sun Q."/>
            <person name="Liu Z."/>
            <person name="Lyons E."/>
            <person name="Wicker T."/>
            <person name="Salzberg S.L."/>
            <person name="Devos K.M."/>
            <person name="Dvorak J."/>
        </authorList>
    </citation>
    <scope>NUCLEOTIDE SEQUENCE [LARGE SCALE GENOMIC DNA]</scope>
    <source>
        <strain evidence="2">cv. AL8/78</strain>
    </source>
</reference>
<dbReference type="STRING" id="200361.A0A453DGN4"/>
<name>A0A453DGN4_AEGTS</name>
<proteinExistence type="predicted"/>
<feature type="region of interest" description="Disordered" evidence="1">
    <location>
        <begin position="1"/>
        <end position="23"/>
    </location>
</feature>
<dbReference type="Proteomes" id="UP000015105">
    <property type="component" value="Chromosome 2D"/>
</dbReference>
<reference evidence="3" key="1">
    <citation type="journal article" date="2014" name="Science">
        <title>Ancient hybridizations among the ancestral genomes of bread wheat.</title>
        <authorList>
            <consortium name="International Wheat Genome Sequencing Consortium,"/>
            <person name="Marcussen T."/>
            <person name="Sandve S.R."/>
            <person name="Heier L."/>
            <person name="Spannagl M."/>
            <person name="Pfeifer M."/>
            <person name="Jakobsen K.S."/>
            <person name="Wulff B.B."/>
            <person name="Steuernagel B."/>
            <person name="Mayer K.F."/>
            <person name="Olsen O.A."/>
        </authorList>
    </citation>
    <scope>NUCLEOTIDE SEQUENCE [LARGE SCALE GENOMIC DNA]</scope>
    <source>
        <strain evidence="3">cv. AL8/78</strain>
    </source>
</reference>
<protein>
    <submittedName>
        <fullName evidence="2">Uncharacterized protein</fullName>
    </submittedName>
</protein>
<evidence type="ECO:0000313" key="3">
    <source>
        <dbReference type="Proteomes" id="UP000015105"/>
    </source>
</evidence>
<reference evidence="2" key="5">
    <citation type="journal article" date="2021" name="G3 (Bethesda)">
        <title>Aegilops tauschii genome assembly Aet v5.0 features greater sequence contiguity and improved annotation.</title>
        <authorList>
            <person name="Wang L."/>
            <person name="Zhu T."/>
            <person name="Rodriguez J.C."/>
            <person name="Deal K.R."/>
            <person name="Dubcovsky J."/>
            <person name="McGuire P.E."/>
            <person name="Lux T."/>
            <person name="Spannagl M."/>
            <person name="Mayer K.F.X."/>
            <person name="Baldrich P."/>
            <person name="Meyers B.C."/>
            <person name="Huo N."/>
            <person name="Gu Y.Q."/>
            <person name="Zhou H."/>
            <person name="Devos K.M."/>
            <person name="Bennetzen J.L."/>
            <person name="Unver T."/>
            <person name="Budak H."/>
            <person name="Gulick P.J."/>
            <person name="Galiba G."/>
            <person name="Kalapos B."/>
            <person name="Nelson D.R."/>
            <person name="Li P."/>
            <person name="You F.M."/>
            <person name="Luo M.C."/>
            <person name="Dvorak J."/>
        </authorList>
    </citation>
    <scope>NUCLEOTIDE SEQUENCE [LARGE SCALE GENOMIC DNA]</scope>
    <source>
        <strain evidence="2">cv. AL8/78</strain>
    </source>
</reference>
<reference evidence="2" key="4">
    <citation type="submission" date="2019-03" db="UniProtKB">
        <authorList>
            <consortium name="EnsemblPlants"/>
        </authorList>
    </citation>
    <scope>IDENTIFICATION</scope>
</reference>
<evidence type="ECO:0000256" key="1">
    <source>
        <dbReference type="SAM" id="MobiDB-lite"/>
    </source>
</evidence>
<sequence length="109" mass="11436">TRPRVPTPTSVSGGKRRPPAPTTIPAAMATTAAAAAAVSNLSLRLPSTLPFTVSFPTRLSRIPHAPLRRLRTASSRTLAAPATSEVPEAEELRLEAESALEWGGVCARL</sequence>